<organism evidence="5 6">
    <name type="scientific">Cynara cardunculus var. scolymus</name>
    <name type="common">Globe artichoke</name>
    <name type="synonym">Cynara scolymus</name>
    <dbReference type="NCBI Taxonomy" id="59895"/>
    <lineage>
        <taxon>Eukaryota</taxon>
        <taxon>Viridiplantae</taxon>
        <taxon>Streptophyta</taxon>
        <taxon>Embryophyta</taxon>
        <taxon>Tracheophyta</taxon>
        <taxon>Spermatophyta</taxon>
        <taxon>Magnoliopsida</taxon>
        <taxon>eudicotyledons</taxon>
        <taxon>Gunneridae</taxon>
        <taxon>Pentapetalae</taxon>
        <taxon>asterids</taxon>
        <taxon>campanulids</taxon>
        <taxon>Asterales</taxon>
        <taxon>Asteraceae</taxon>
        <taxon>Carduoideae</taxon>
        <taxon>Cardueae</taxon>
        <taxon>Carduinae</taxon>
        <taxon>Cynara</taxon>
    </lineage>
</organism>
<name>A0A103XTX9_CYNCS</name>
<gene>
    <name evidence="5" type="ORF">Ccrd_001077</name>
</gene>
<dbReference type="EMBL" id="LEKV01004143">
    <property type="protein sequence ID" value="KVH96830.1"/>
    <property type="molecule type" value="Genomic_DNA"/>
</dbReference>
<sequence length="459" mass="53134">MSKFPDDEKFKQYKKQLDDMFNEGACNTTHDTHSSGLKDHSTAKNDGQHSLDIVVSQPSGFNEKPLPKIWLNPGFIEAVDKVVDNIISTSKTKRPYTAITPPKFDLGISLIKQSEPLSMVLHEEAECIERCPSVERCNVSEDAKKYQVERATRRELKLGDHLRSPFVIRAVDLNMTPEERKIHEWAVAGLGGKYELLFSTPNDTKLHRHAIESLGSTTTIYVSVIDAWATLLNYEERYRNRDSLRRYFFNTKVMGDSMLRSKSVNHNTQYALFKKGLLSYAKNNWEVVQMCIVDLVFFPLLDKGHYYLVVFNLKNPSVVVIDNRYQEVSDDDQLLQMHLNAVEHPAGRELDEIGQERLRMDWRTQNNFDDCGVFAMRHMETYMGDVRTWKIGLTQEGKTQDIQIASLRMKNVAKLLVSNYNKKKEYVVKEVEKFQSMDEAIRKKLRKHADDTKTERLQI</sequence>
<dbReference type="InterPro" id="IPR003653">
    <property type="entry name" value="Peptidase_C48_C"/>
</dbReference>
<comment type="similarity">
    <text evidence="1">Belongs to the peptidase C48 family.</text>
</comment>
<protein>
    <submittedName>
        <fullName evidence="5">Peptidase C48, SUMO/Sentrin/Ubl1</fullName>
    </submittedName>
</protein>
<evidence type="ECO:0000313" key="6">
    <source>
        <dbReference type="Proteomes" id="UP000243975"/>
    </source>
</evidence>
<evidence type="ECO:0000259" key="4">
    <source>
        <dbReference type="PROSITE" id="PS50600"/>
    </source>
</evidence>
<evidence type="ECO:0000313" key="5">
    <source>
        <dbReference type="EMBL" id="KVH96830.1"/>
    </source>
</evidence>
<keyword evidence="2" id="KW-0645">Protease</keyword>
<dbReference type="AlphaFoldDB" id="A0A103XTX9"/>
<dbReference type="GO" id="GO:0006508">
    <property type="term" value="P:proteolysis"/>
    <property type="evidence" value="ECO:0007669"/>
    <property type="project" value="UniProtKB-KW"/>
</dbReference>
<dbReference type="Gene3D" id="3.40.395.10">
    <property type="entry name" value="Adenoviral Proteinase, Chain A"/>
    <property type="match status" value="1"/>
</dbReference>
<feature type="domain" description="Ubiquitin-like protease family profile" evidence="4">
    <location>
        <begin position="204"/>
        <end position="382"/>
    </location>
</feature>
<dbReference type="OMA" id="LRMDWRT"/>
<dbReference type="GO" id="GO:0008234">
    <property type="term" value="F:cysteine-type peptidase activity"/>
    <property type="evidence" value="ECO:0007669"/>
    <property type="project" value="InterPro"/>
</dbReference>
<proteinExistence type="inferred from homology"/>
<evidence type="ECO:0000256" key="1">
    <source>
        <dbReference type="ARBA" id="ARBA00005234"/>
    </source>
</evidence>
<reference evidence="5 6" key="1">
    <citation type="journal article" date="2016" name="Sci. Rep.">
        <title>The genome sequence of the outbreeding globe artichoke constructed de novo incorporating a phase-aware low-pass sequencing strategy of F1 progeny.</title>
        <authorList>
            <person name="Scaglione D."/>
            <person name="Reyes-Chin-Wo S."/>
            <person name="Acquadro A."/>
            <person name="Froenicke L."/>
            <person name="Portis E."/>
            <person name="Beitel C."/>
            <person name="Tirone M."/>
            <person name="Mauro R."/>
            <person name="Lo Monaco A."/>
            <person name="Mauromicale G."/>
            <person name="Faccioli P."/>
            <person name="Cattivelli L."/>
            <person name="Rieseberg L."/>
            <person name="Michelmore R."/>
            <person name="Lanteri S."/>
        </authorList>
    </citation>
    <scope>NUCLEOTIDE SEQUENCE [LARGE SCALE GENOMIC DNA]</scope>
    <source>
        <strain evidence="5">2C</strain>
    </source>
</reference>
<evidence type="ECO:0000256" key="3">
    <source>
        <dbReference type="ARBA" id="ARBA00022801"/>
    </source>
</evidence>
<evidence type="ECO:0000256" key="2">
    <source>
        <dbReference type="ARBA" id="ARBA00022670"/>
    </source>
</evidence>
<comment type="caution">
    <text evidence="5">The sequence shown here is derived from an EMBL/GenBank/DDBJ whole genome shotgun (WGS) entry which is preliminary data.</text>
</comment>
<dbReference type="Gramene" id="KVH96830">
    <property type="protein sequence ID" value="KVH96830"/>
    <property type="gene ID" value="Ccrd_001077"/>
</dbReference>
<keyword evidence="6" id="KW-1185">Reference proteome</keyword>
<dbReference type="Pfam" id="PF02902">
    <property type="entry name" value="Peptidase_C48"/>
    <property type="match status" value="1"/>
</dbReference>
<dbReference type="Proteomes" id="UP000243975">
    <property type="component" value="Unassembled WGS sequence"/>
</dbReference>
<keyword evidence="3" id="KW-0378">Hydrolase</keyword>
<accession>A0A103XTX9</accession>
<dbReference type="SUPFAM" id="SSF54001">
    <property type="entry name" value="Cysteine proteinases"/>
    <property type="match status" value="1"/>
</dbReference>
<dbReference type="PROSITE" id="PS50600">
    <property type="entry name" value="ULP_PROTEASE"/>
    <property type="match status" value="1"/>
</dbReference>
<dbReference type="InterPro" id="IPR038765">
    <property type="entry name" value="Papain-like_cys_pep_sf"/>
</dbReference>